<keyword evidence="2" id="KW-0012">Acyltransferase</keyword>
<dbReference type="AlphaFoldDB" id="A0A7V7QJQ5"/>
<evidence type="ECO:0000313" key="5">
    <source>
        <dbReference type="EMBL" id="KAB1437909.1"/>
    </source>
</evidence>
<dbReference type="PROSITE" id="PS51186">
    <property type="entry name" value="GNAT"/>
    <property type="match status" value="1"/>
</dbReference>
<dbReference type="GO" id="GO:0016747">
    <property type="term" value="F:acyltransferase activity, transferring groups other than amino-acyl groups"/>
    <property type="evidence" value="ECO:0007669"/>
    <property type="project" value="InterPro"/>
</dbReference>
<evidence type="ECO:0000256" key="2">
    <source>
        <dbReference type="ARBA" id="ARBA00023315"/>
    </source>
</evidence>
<reference evidence="5 6" key="2">
    <citation type="submission" date="2020-02" db="EMBL/GenBank/DDBJ databases">
        <title>Candidatus Galacturonibacter soehngenii shows hetero-acetogenic catabolism of galacturonic acid but lacks a canonical carbon monoxide dehydrogenase/acetyl-CoA synthase complex.</title>
        <authorList>
            <person name="Diender M."/>
            <person name="Stouten G.R."/>
            <person name="Petersen J.F."/>
            <person name="Nielsen P.H."/>
            <person name="Dueholm M.S."/>
            <person name="Pronk J.T."/>
            <person name="Van Loosdrecht M.C.M."/>
        </authorList>
    </citation>
    <scope>NUCLEOTIDE SEQUENCE [LARGE SCALE GENOMIC DNA]</scope>
    <source>
        <strain evidence="5">GalUA</strain>
    </source>
</reference>
<dbReference type="InterPro" id="IPR051531">
    <property type="entry name" value="N-acetyltransferase"/>
</dbReference>
<evidence type="ECO:0000313" key="6">
    <source>
        <dbReference type="Proteomes" id="UP000461768"/>
    </source>
</evidence>
<dbReference type="OrthoDB" id="9785602at2"/>
<comment type="similarity">
    <text evidence="3">Belongs to the acetyltransferase family. RimJ subfamily.</text>
</comment>
<evidence type="ECO:0000259" key="4">
    <source>
        <dbReference type="PROSITE" id="PS51186"/>
    </source>
</evidence>
<evidence type="ECO:0000256" key="3">
    <source>
        <dbReference type="ARBA" id="ARBA00038502"/>
    </source>
</evidence>
<dbReference type="InterPro" id="IPR000182">
    <property type="entry name" value="GNAT_dom"/>
</dbReference>
<dbReference type="Pfam" id="PF13302">
    <property type="entry name" value="Acetyltransf_3"/>
    <property type="match status" value="1"/>
</dbReference>
<dbReference type="InterPro" id="IPR016181">
    <property type="entry name" value="Acyl_CoA_acyltransferase"/>
</dbReference>
<dbReference type="EMBL" id="WAGX01000005">
    <property type="protein sequence ID" value="KAB1437909.1"/>
    <property type="molecule type" value="Genomic_DNA"/>
</dbReference>
<dbReference type="PANTHER" id="PTHR43792:SF8">
    <property type="entry name" value="[RIBOSOMAL PROTEIN US5]-ALANINE N-ACETYLTRANSFERASE"/>
    <property type="match status" value="1"/>
</dbReference>
<feature type="domain" description="N-acetyltransferase" evidence="4">
    <location>
        <begin position="8"/>
        <end position="177"/>
    </location>
</feature>
<comment type="caution">
    <text evidence="5">The sequence shown here is derived from an EMBL/GenBank/DDBJ whole genome shotgun (WGS) entry which is preliminary data.</text>
</comment>
<keyword evidence="1 5" id="KW-0808">Transferase</keyword>
<reference evidence="5 6" key="1">
    <citation type="submission" date="2019-09" db="EMBL/GenBank/DDBJ databases">
        <authorList>
            <person name="Valk L.C."/>
        </authorList>
    </citation>
    <scope>NUCLEOTIDE SEQUENCE [LARGE SCALE GENOMIC DNA]</scope>
    <source>
        <strain evidence="5">GalUA</strain>
    </source>
</reference>
<accession>A0A7V7QJQ5</accession>
<dbReference type="Gene3D" id="3.40.630.30">
    <property type="match status" value="1"/>
</dbReference>
<dbReference type="SUPFAM" id="SSF55729">
    <property type="entry name" value="Acyl-CoA N-acyltransferases (Nat)"/>
    <property type="match status" value="1"/>
</dbReference>
<sequence>MIFNGDRIVLREWKKDDYELFQSIFTNEQIMRYAYLDCFESEEELQLYFKEVLENTVSKFRKAYEYAVFLKSNDSFIGFADIEIYKKNEFGGHGEIGYFLLPQYWGKGYATEIAKLLIEIGFLHVGLHRLCASCHIENKKSEHIMKKIGMKKEGQIRQVRFKNGTWHDELRYSILKEEI</sequence>
<evidence type="ECO:0000256" key="1">
    <source>
        <dbReference type="ARBA" id="ARBA00022679"/>
    </source>
</evidence>
<organism evidence="5 6">
    <name type="scientific">Candidatus Galacturonatibacter soehngenii</name>
    <dbReference type="NCBI Taxonomy" id="2307010"/>
    <lineage>
        <taxon>Bacteria</taxon>
        <taxon>Bacillati</taxon>
        <taxon>Bacillota</taxon>
        <taxon>Clostridia</taxon>
        <taxon>Lachnospirales</taxon>
        <taxon>Lachnospiraceae</taxon>
        <taxon>Candidatus Galacturonatibacter</taxon>
    </lineage>
</organism>
<dbReference type="RefSeq" id="WP_151144493.1">
    <property type="nucleotide sequence ID" value="NZ_WAGX01000005.1"/>
</dbReference>
<protein>
    <submittedName>
        <fullName evidence="5">GNAT family N-acetyltransferase</fullName>
    </submittedName>
</protein>
<name>A0A7V7QJQ5_9FIRM</name>
<gene>
    <name evidence="5" type="ORF">F7O84_10000</name>
</gene>
<dbReference type="Proteomes" id="UP000461768">
    <property type="component" value="Unassembled WGS sequence"/>
</dbReference>
<keyword evidence="6" id="KW-1185">Reference proteome</keyword>
<dbReference type="PANTHER" id="PTHR43792">
    <property type="entry name" value="GNAT FAMILY, PUTATIVE (AFU_ORTHOLOGUE AFUA_3G00765)-RELATED-RELATED"/>
    <property type="match status" value="1"/>
</dbReference>
<proteinExistence type="inferred from homology"/>